<dbReference type="Proteomes" id="UP001327560">
    <property type="component" value="Chromosome 6"/>
</dbReference>
<reference evidence="3 4" key="1">
    <citation type="submission" date="2023-10" db="EMBL/GenBank/DDBJ databases">
        <title>Chromosome-scale genome assembly provides insights into flower coloration mechanisms of Canna indica.</title>
        <authorList>
            <person name="Li C."/>
        </authorList>
    </citation>
    <scope>NUCLEOTIDE SEQUENCE [LARGE SCALE GENOMIC DNA]</scope>
    <source>
        <tissue evidence="3">Flower</tissue>
    </source>
</reference>
<dbReference type="Pfam" id="PF11955">
    <property type="entry name" value="PORR"/>
    <property type="match status" value="1"/>
</dbReference>
<feature type="region of interest" description="Disordered" evidence="1">
    <location>
        <begin position="395"/>
        <end position="421"/>
    </location>
</feature>
<dbReference type="PANTHER" id="PTHR31476:SF3">
    <property type="entry name" value="UBIQUITIN CARBOXYL-TERMINAL HYDROLASE FAMILY PROTEIN"/>
    <property type="match status" value="1"/>
</dbReference>
<protein>
    <recommendedName>
        <fullName evidence="2">PORR domain-containing protein</fullName>
    </recommendedName>
</protein>
<keyword evidence="4" id="KW-1185">Reference proteome</keyword>
<dbReference type="InterPro" id="IPR045040">
    <property type="entry name" value="PORR_fam"/>
</dbReference>
<dbReference type="GO" id="GO:0003723">
    <property type="term" value="F:RNA binding"/>
    <property type="evidence" value="ECO:0007669"/>
    <property type="project" value="InterPro"/>
</dbReference>
<proteinExistence type="predicted"/>
<accession>A0AAQ3KKH5</accession>
<dbReference type="EMBL" id="CP136895">
    <property type="protein sequence ID" value="WOL10240.1"/>
    <property type="molecule type" value="Genomic_DNA"/>
</dbReference>
<gene>
    <name evidence="3" type="ORF">Cni_G18994</name>
</gene>
<dbReference type="AlphaFoldDB" id="A0AAQ3KKH5"/>
<dbReference type="PANTHER" id="PTHR31476">
    <property type="entry name" value="PROTEIN WHAT'S THIS FACTOR 1 HOMOLOG, CHLOROPLASTIC"/>
    <property type="match status" value="1"/>
</dbReference>
<name>A0AAQ3KKH5_9LILI</name>
<dbReference type="InterPro" id="IPR021099">
    <property type="entry name" value="PORR_domain"/>
</dbReference>
<feature type="compositionally biased region" description="Acidic residues" evidence="1">
    <location>
        <begin position="402"/>
        <end position="413"/>
    </location>
</feature>
<sequence length="421" mass="48990">MPSFSNSRFRLSHFLRRHPPRPPPWLFAGSASVSSLKVPWRKDPLLDAAIERDKRWRLCSRVVREVLLEPGHTIPVRYLEKRRERLRLPVHVKTFLARYPNLFDIYTAPIKPRQQPVPFLRPSPRLRSFLALDARVRVLHEPLALAKLCKLLMISRHRALPAEKLLNAKRDFGLPDDFLTSLVPRYPDLVRLVHASSDRPFLELVSWDDNYAKSVIEQRAEEEARLTGVRMRPNFDVRLPTGFFLRRDMREWTRDWLELPYLSPYADASELRSASPEMEKRAVGVLHEVLSLTLLKRMAVPIIGKFSDEFRLSNAFANAFTRHPGIFYVSLKGGVKTAMLREAYDQGKLVDRDPLLEIKDRFEEMLDEGHMDYLEGLKTKREALKKDLEFMARKNAELHEDGGEDEQDEDDGENVQINNPL</sequence>
<organism evidence="3 4">
    <name type="scientific">Canna indica</name>
    <name type="common">Indian-shot</name>
    <dbReference type="NCBI Taxonomy" id="4628"/>
    <lineage>
        <taxon>Eukaryota</taxon>
        <taxon>Viridiplantae</taxon>
        <taxon>Streptophyta</taxon>
        <taxon>Embryophyta</taxon>
        <taxon>Tracheophyta</taxon>
        <taxon>Spermatophyta</taxon>
        <taxon>Magnoliopsida</taxon>
        <taxon>Liliopsida</taxon>
        <taxon>Zingiberales</taxon>
        <taxon>Cannaceae</taxon>
        <taxon>Canna</taxon>
    </lineage>
</organism>
<feature type="domain" description="PORR" evidence="2">
    <location>
        <begin position="42"/>
        <end position="370"/>
    </location>
</feature>
<evidence type="ECO:0000313" key="4">
    <source>
        <dbReference type="Proteomes" id="UP001327560"/>
    </source>
</evidence>
<evidence type="ECO:0000259" key="2">
    <source>
        <dbReference type="Pfam" id="PF11955"/>
    </source>
</evidence>
<evidence type="ECO:0000313" key="3">
    <source>
        <dbReference type="EMBL" id="WOL10240.1"/>
    </source>
</evidence>
<evidence type="ECO:0000256" key="1">
    <source>
        <dbReference type="SAM" id="MobiDB-lite"/>
    </source>
</evidence>